<comment type="caution">
    <text evidence="4">The sequence shown here is derived from an EMBL/GenBank/DDBJ whole genome shotgun (WGS) entry which is preliminary data.</text>
</comment>
<evidence type="ECO:0000259" key="2">
    <source>
        <dbReference type="Pfam" id="PF13569"/>
    </source>
</evidence>
<dbReference type="RefSeq" id="WP_152727576.1">
    <property type="nucleotide sequence ID" value="NZ_JAABOZ010000001.1"/>
</dbReference>
<feature type="region of interest" description="Disordered" evidence="1">
    <location>
        <begin position="861"/>
        <end position="898"/>
    </location>
</feature>
<name>A0A7K3WDB7_9ACTN</name>
<sequence length="898" mass="98206">MSLLGRVRVRLTAAIATPSSLAGRLAESDRRLGPHEAAMRARTGWSEGVTLVDTPLGRALDGADDDEQLRSAALWAHRAICSAEHVHERWPALELLTSLSRRRLAWRPEEVGWAARVAGSAATVDVFDLAVLYRLPVSAAERLSRADRHRLADVLTVLRSHAADERRPLPGGERRRLLRRLDALLTSPGEDTPVRSVPPSLLHDGDAFGPAVRAEFGTRLSASGVPALLLHAATASSSKPSARWSQTGRALLDDVDEGADLLRAVLQRALAHRETPVRRRGWDGEDLVWVHSSTAGLLRGLVLLAGEVDEAWVTPLLGDLAAHAGGGHRGIASEPRDIVVANAAVAALARRPDAVPHLARLQARLTHRGVLKGVAAGLEATAGHAGTTPGELLESAVPTHGLDADGQCTTQLGEHTARLAVEPPGTVSLTFSTAAGRRLASVPTAVREQHAAALAGLRGTAADLRKTVTTERRRIEGLLAVDRSWATADWVRLYRDHPLTGRLVRGLLWQTGVGDNWRTGRLLDDGALTDRDGTAVDGERVRLWHPAVVPPEEVRAWRTHLLDADLRQPFKQAFREIYLLTPAEVATRDHSNRFAAHVLRAPQAQALMRTRGWIGSALGYWDGGADGRATRDLGDWRAEFFYDLIEREEDQFGTPGLAGSDQVRFHRRQGRDWELRPLEEVPPLVFTEAMRDVDLFVGVTSIAADPTWVTRGERTHVDYWQQTSFGELGESAKARHEALTRLVPRLHIADRCTLTDRFLEVRGSLRTYRIHLGSGNILMSPNDEYLCIVPARGRKDPAVHLPFEEGGGVLSVILSKAFLLADDAAITDRTITSQIRRPCPWAAHQDRHELPAKMAILAGREGSQSRRLVQSRDRVTPRKANSTPPRTNHGLMSCGSVV</sequence>
<dbReference type="Proteomes" id="UP000470470">
    <property type="component" value="Unassembled WGS sequence"/>
</dbReference>
<dbReference type="Pfam" id="PF24879">
    <property type="entry name" value="DUF7737"/>
    <property type="match status" value="1"/>
</dbReference>
<dbReference type="EMBL" id="JAAGWK010000012">
    <property type="protein sequence ID" value="NEL54394.1"/>
    <property type="molecule type" value="Genomic_DNA"/>
</dbReference>
<proteinExistence type="predicted"/>
<dbReference type="InterPro" id="IPR025406">
    <property type="entry name" value="DUF4132"/>
</dbReference>
<dbReference type="InterPro" id="IPR056639">
    <property type="entry name" value="DUF7737"/>
</dbReference>
<evidence type="ECO:0000259" key="3">
    <source>
        <dbReference type="Pfam" id="PF24879"/>
    </source>
</evidence>
<protein>
    <submittedName>
        <fullName evidence="4">DUF4132 domain-containing protein</fullName>
    </submittedName>
</protein>
<dbReference type="Pfam" id="PF13569">
    <property type="entry name" value="DUF4132"/>
    <property type="match status" value="1"/>
</dbReference>
<reference evidence="4 5" key="1">
    <citation type="submission" date="2020-02" db="EMBL/GenBank/DDBJ databases">
        <title>The whole genome sequence of CPCC 205119.</title>
        <authorList>
            <person name="Jiang Z."/>
        </authorList>
    </citation>
    <scope>NUCLEOTIDE SEQUENCE [LARGE SCALE GENOMIC DNA]</scope>
    <source>
        <strain evidence="4 5">CPCC 205119</strain>
    </source>
</reference>
<evidence type="ECO:0000313" key="5">
    <source>
        <dbReference type="Proteomes" id="UP000470470"/>
    </source>
</evidence>
<gene>
    <name evidence="4" type="ORF">G1H19_10310</name>
</gene>
<keyword evidence="5" id="KW-1185">Reference proteome</keyword>
<organism evidence="4 5">
    <name type="scientific">Goekera deserti</name>
    <dbReference type="NCBI Taxonomy" id="2497753"/>
    <lineage>
        <taxon>Bacteria</taxon>
        <taxon>Bacillati</taxon>
        <taxon>Actinomycetota</taxon>
        <taxon>Actinomycetes</taxon>
        <taxon>Geodermatophilales</taxon>
        <taxon>Geodermatophilaceae</taxon>
        <taxon>Goekera</taxon>
    </lineage>
</organism>
<evidence type="ECO:0000256" key="1">
    <source>
        <dbReference type="SAM" id="MobiDB-lite"/>
    </source>
</evidence>
<dbReference type="AlphaFoldDB" id="A0A7K3WDB7"/>
<accession>A0A7K3WDB7</accession>
<feature type="domain" description="DUF4132" evidence="2">
    <location>
        <begin position="436"/>
        <end position="613"/>
    </location>
</feature>
<feature type="domain" description="DUF7737" evidence="3">
    <location>
        <begin position="732"/>
        <end position="835"/>
    </location>
</feature>
<evidence type="ECO:0000313" key="4">
    <source>
        <dbReference type="EMBL" id="NEL54394.1"/>
    </source>
</evidence>